<sequence>SMDEYNKDWKPQGWNIIFIGPTSTWRQEWGVWESIRDIVQNALDESETYKWGFDDQGLWISDKGKGVGVADFLLGPPKLKPDYARGKFGEGMKIAGLALVRKGYPVNVKTIGRELWIVFIEQVTNGKTDSLAALWRPGGTTQGTIWHIIGYFGTAYSDRFSVNLPRTAIKAQVPAPVTEPVQRYNQLIQYEFPTEEGLSGSEVAAGGSRIYARDIYLRQINSVFSYNLWGFPLAPDRHGPEEEKQLWVDMGRLWCGIKDLKLLEVFFQMVKSPPILETDESHLLSLSPYQMGENPVTGKTYTDIIVKNASVWRQAWVNSFQDNAVIRTDERWDATVKHLGYYSVSLSFDVSTAIHRVIKSDADLIQDSQERLREVQVIQDKDLSPRQRVHLELAREIASQTAGDQTIRGIHAAIIPPASDRVRTAGMYGRTTQEVFISTEQLDKARDTVDTTVHEVAHHTSGAEDGEEAHNRELTRVAGLVVLLTAQRAFDQIIGKPPFRW</sequence>
<organism evidence="1">
    <name type="scientific">marine sediment metagenome</name>
    <dbReference type="NCBI Taxonomy" id="412755"/>
    <lineage>
        <taxon>unclassified sequences</taxon>
        <taxon>metagenomes</taxon>
        <taxon>ecological metagenomes</taxon>
    </lineage>
</organism>
<dbReference type="AlphaFoldDB" id="A0A0F9BVN2"/>
<comment type="caution">
    <text evidence="1">The sequence shown here is derived from an EMBL/GenBank/DDBJ whole genome shotgun (WGS) entry which is preliminary data.</text>
</comment>
<feature type="non-terminal residue" evidence="1">
    <location>
        <position position="1"/>
    </location>
</feature>
<name>A0A0F9BVN2_9ZZZZ</name>
<accession>A0A0F9BVN2</accession>
<proteinExistence type="predicted"/>
<evidence type="ECO:0000313" key="1">
    <source>
        <dbReference type="EMBL" id="KKL18012.1"/>
    </source>
</evidence>
<reference evidence="1" key="1">
    <citation type="journal article" date="2015" name="Nature">
        <title>Complex archaea that bridge the gap between prokaryotes and eukaryotes.</title>
        <authorList>
            <person name="Spang A."/>
            <person name="Saw J.H."/>
            <person name="Jorgensen S.L."/>
            <person name="Zaremba-Niedzwiedzka K."/>
            <person name="Martijn J."/>
            <person name="Lind A.E."/>
            <person name="van Eijk R."/>
            <person name="Schleper C."/>
            <person name="Guy L."/>
            <person name="Ettema T.J."/>
        </authorList>
    </citation>
    <scope>NUCLEOTIDE SEQUENCE</scope>
</reference>
<protein>
    <submittedName>
        <fullName evidence="1">Uncharacterized protein</fullName>
    </submittedName>
</protein>
<gene>
    <name evidence="1" type="ORF">LCGC14_2479780</name>
</gene>
<dbReference type="EMBL" id="LAZR01039035">
    <property type="protein sequence ID" value="KKL18012.1"/>
    <property type="molecule type" value="Genomic_DNA"/>
</dbReference>